<dbReference type="Gene3D" id="2.40.30.170">
    <property type="match status" value="1"/>
</dbReference>
<dbReference type="NCBIfam" id="TIGR01730">
    <property type="entry name" value="RND_mfp"/>
    <property type="match status" value="1"/>
</dbReference>
<dbReference type="GO" id="GO:1990281">
    <property type="term" value="C:efflux pump complex"/>
    <property type="evidence" value="ECO:0007669"/>
    <property type="project" value="TreeGrafter"/>
</dbReference>
<evidence type="ECO:0000256" key="2">
    <source>
        <dbReference type="SAM" id="Coils"/>
    </source>
</evidence>
<dbReference type="Pfam" id="PF25973">
    <property type="entry name" value="BSH_CzcB"/>
    <property type="match status" value="1"/>
</dbReference>
<dbReference type="OrthoDB" id="9810430at2"/>
<name>A0A366HMI4_9BACT</name>
<evidence type="ECO:0000313" key="7">
    <source>
        <dbReference type="EMBL" id="RBP44293.1"/>
    </source>
</evidence>
<dbReference type="InterPro" id="IPR058792">
    <property type="entry name" value="Beta-barrel_RND_2"/>
</dbReference>
<dbReference type="Proteomes" id="UP000253426">
    <property type="component" value="Unassembled WGS sequence"/>
</dbReference>
<feature type="signal peptide" evidence="3">
    <location>
        <begin position="1"/>
        <end position="25"/>
    </location>
</feature>
<feature type="chain" id="PRO_5017009987" evidence="3">
    <location>
        <begin position="26"/>
        <end position="367"/>
    </location>
</feature>
<dbReference type="PANTHER" id="PTHR30469">
    <property type="entry name" value="MULTIDRUG RESISTANCE PROTEIN MDTA"/>
    <property type="match status" value="1"/>
</dbReference>
<feature type="domain" description="CzcB-like barrel-sandwich hybrid" evidence="5">
    <location>
        <begin position="71"/>
        <end position="209"/>
    </location>
</feature>
<comment type="caution">
    <text evidence="7">The sequence shown here is derived from an EMBL/GenBank/DDBJ whole genome shotgun (WGS) entry which is preliminary data.</text>
</comment>
<dbReference type="Gene3D" id="1.10.287.470">
    <property type="entry name" value="Helix hairpin bin"/>
    <property type="match status" value="1"/>
</dbReference>
<dbReference type="InterPro" id="IPR058637">
    <property type="entry name" value="YknX-like_C"/>
</dbReference>
<evidence type="ECO:0000256" key="3">
    <source>
        <dbReference type="SAM" id="SignalP"/>
    </source>
</evidence>
<comment type="similarity">
    <text evidence="1">Belongs to the membrane fusion protein (MFP) (TC 8.A.1) family.</text>
</comment>
<dbReference type="EMBL" id="QNRR01000004">
    <property type="protein sequence ID" value="RBP44293.1"/>
    <property type="molecule type" value="Genomic_DNA"/>
</dbReference>
<dbReference type="InterPro" id="IPR058647">
    <property type="entry name" value="BSH_CzcB-like"/>
</dbReference>
<feature type="domain" description="YknX-like C-terminal permuted SH3-like" evidence="6">
    <location>
        <begin position="296"/>
        <end position="363"/>
    </location>
</feature>
<reference evidence="7 8" key="1">
    <citation type="submission" date="2018-06" db="EMBL/GenBank/DDBJ databases">
        <title>Genomic Encyclopedia of Type Strains, Phase IV (KMG-IV): sequencing the most valuable type-strain genomes for metagenomic binning, comparative biology and taxonomic classification.</title>
        <authorList>
            <person name="Goeker M."/>
        </authorList>
    </citation>
    <scope>NUCLEOTIDE SEQUENCE [LARGE SCALE GENOMIC DNA]</scope>
    <source>
        <strain evidence="7 8">DSM 25532</strain>
    </source>
</reference>
<organism evidence="7 8">
    <name type="scientific">Roseimicrobium gellanilyticum</name>
    <dbReference type="NCBI Taxonomy" id="748857"/>
    <lineage>
        <taxon>Bacteria</taxon>
        <taxon>Pseudomonadati</taxon>
        <taxon>Verrucomicrobiota</taxon>
        <taxon>Verrucomicrobiia</taxon>
        <taxon>Verrucomicrobiales</taxon>
        <taxon>Verrucomicrobiaceae</taxon>
        <taxon>Roseimicrobium</taxon>
    </lineage>
</organism>
<evidence type="ECO:0000313" key="8">
    <source>
        <dbReference type="Proteomes" id="UP000253426"/>
    </source>
</evidence>
<dbReference type="SUPFAM" id="SSF111369">
    <property type="entry name" value="HlyD-like secretion proteins"/>
    <property type="match status" value="1"/>
</dbReference>
<dbReference type="GO" id="GO:0015562">
    <property type="term" value="F:efflux transmembrane transporter activity"/>
    <property type="evidence" value="ECO:0007669"/>
    <property type="project" value="TreeGrafter"/>
</dbReference>
<dbReference type="RefSeq" id="WP_113958714.1">
    <property type="nucleotide sequence ID" value="NZ_QNRR01000004.1"/>
</dbReference>
<evidence type="ECO:0000259" key="5">
    <source>
        <dbReference type="Pfam" id="PF25973"/>
    </source>
</evidence>
<feature type="domain" description="CusB-like beta-barrel" evidence="4">
    <location>
        <begin position="219"/>
        <end position="288"/>
    </location>
</feature>
<dbReference type="AlphaFoldDB" id="A0A366HMI4"/>
<evidence type="ECO:0000259" key="4">
    <source>
        <dbReference type="Pfam" id="PF25954"/>
    </source>
</evidence>
<sequence length="367" mass="38957">MQKNFSIPALALVSVLALSSCGRHAAPAGTAGTKPAVKETPPVPVTVAVAEEHPMPRYLQVTGELKSGLDAAVAANAAGKVMETPVERGSVVKAGDVLVKLDDRAAALALREAEAHVNQAQSRLEFAIAEWKRNEPLAKTRAISAADLEKLSVEQKSARADLDAAIARRDTAKKNLDDMVIRAPFAGSVMERRISPGEYVQLSTQVVQLVANDHLRLLLNVPETATGSIESGQEVTFEVPAFPGRTFGGVVKYIGAALRQSSRDLMVEANVPNADGSLKQGMFAEGRLLLPEKPGVAVPKSAVRTTGGQPRVFVVEHEQVTERLVDLGEHHGDWLEIRSGVAKGETVVTDPAASTVDGVRITVAMKP</sequence>
<dbReference type="FunFam" id="2.40.30.170:FF:000010">
    <property type="entry name" value="Efflux RND transporter periplasmic adaptor subunit"/>
    <property type="match status" value="1"/>
</dbReference>
<dbReference type="Pfam" id="PF25954">
    <property type="entry name" value="Beta-barrel_RND_2"/>
    <property type="match status" value="1"/>
</dbReference>
<keyword evidence="2" id="KW-0175">Coiled coil</keyword>
<evidence type="ECO:0000256" key="1">
    <source>
        <dbReference type="ARBA" id="ARBA00009477"/>
    </source>
</evidence>
<dbReference type="Gene3D" id="2.40.420.20">
    <property type="match status" value="1"/>
</dbReference>
<feature type="coiled-coil region" evidence="2">
    <location>
        <begin position="110"/>
        <end position="168"/>
    </location>
</feature>
<dbReference type="Pfam" id="PF25989">
    <property type="entry name" value="YknX_C"/>
    <property type="match status" value="1"/>
</dbReference>
<dbReference type="PANTHER" id="PTHR30469:SF15">
    <property type="entry name" value="HLYD FAMILY OF SECRETION PROTEINS"/>
    <property type="match status" value="1"/>
</dbReference>
<gene>
    <name evidence="7" type="ORF">DES53_104112</name>
</gene>
<dbReference type="InterPro" id="IPR006143">
    <property type="entry name" value="RND_pump_MFP"/>
</dbReference>
<keyword evidence="3" id="KW-0732">Signal</keyword>
<dbReference type="Gene3D" id="2.40.50.100">
    <property type="match status" value="1"/>
</dbReference>
<protein>
    <submittedName>
        <fullName evidence="7">RND family efflux transporter MFP subunit</fullName>
    </submittedName>
</protein>
<proteinExistence type="inferred from homology"/>
<evidence type="ECO:0000259" key="6">
    <source>
        <dbReference type="Pfam" id="PF25989"/>
    </source>
</evidence>
<keyword evidence="8" id="KW-1185">Reference proteome</keyword>
<accession>A0A366HMI4</accession>
<dbReference type="PROSITE" id="PS51257">
    <property type="entry name" value="PROKAR_LIPOPROTEIN"/>
    <property type="match status" value="1"/>
</dbReference>